<dbReference type="Gene3D" id="3.30.450.20">
    <property type="entry name" value="PAS domain"/>
    <property type="match status" value="1"/>
</dbReference>
<comment type="caution">
    <text evidence="9">The sequence shown here is derived from an EMBL/GenBank/DDBJ whole genome shotgun (WGS) entry which is preliminary data.</text>
</comment>
<dbReference type="Pfam" id="PF13185">
    <property type="entry name" value="GAF_2"/>
    <property type="match status" value="1"/>
</dbReference>
<dbReference type="SMART" id="SM00065">
    <property type="entry name" value="GAF"/>
    <property type="match status" value="2"/>
</dbReference>
<feature type="domain" description="Response regulatory" evidence="8">
    <location>
        <begin position="790"/>
        <end position="906"/>
    </location>
</feature>
<protein>
    <recommendedName>
        <fullName evidence="2">histidine kinase</fullName>
        <ecNumber evidence="2">2.7.13.3</ecNumber>
    </recommendedName>
</protein>
<dbReference type="InterPro" id="IPR029016">
    <property type="entry name" value="GAF-like_dom_sf"/>
</dbReference>
<dbReference type="Gene3D" id="3.40.50.2300">
    <property type="match status" value="1"/>
</dbReference>
<keyword evidence="10" id="KW-1185">Reference proteome</keyword>
<evidence type="ECO:0000256" key="3">
    <source>
        <dbReference type="ARBA" id="ARBA00022553"/>
    </source>
</evidence>
<comment type="catalytic activity">
    <reaction evidence="1">
        <text>ATP + protein L-histidine = ADP + protein N-phospho-L-histidine.</text>
        <dbReference type="EC" id="2.7.13.3"/>
    </reaction>
</comment>
<evidence type="ECO:0000256" key="1">
    <source>
        <dbReference type="ARBA" id="ARBA00000085"/>
    </source>
</evidence>
<dbReference type="Pfam" id="PF00512">
    <property type="entry name" value="HisKA"/>
    <property type="match status" value="1"/>
</dbReference>
<dbReference type="InterPro" id="IPR004358">
    <property type="entry name" value="Sig_transdc_His_kin-like_C"/>
</dbReference>
<dbReference type="CDD" id="cd00075">
    <property type="entry name" value="HATPase"/>
    <property type="match status" value="1"/>
</dbReference>
<dbReference type="Proteomes" id="UP001589773">
    <property type="component" value="Unassembled WGS sequence"/>
</dbReference>
<dbReference type="InterPro" id="IPR035965">
    <property type="entry name" value="PAS-like_dom_sf"/>
</dbReference>
<keyword evidence="4" id="KW-0808">Transferase</keyword>
<dbReference type="SMART" id="SM00387">
    <property type="entry name" value="HATPase_c"/>
    <property type="match status" value="1"/>
</dbReference>
<accession>A0ABV6FBA4</accession>
<evidence type="ECO:0000313" key="9">
    <source>
        <dbReference type="EMBL" id="MFC0250652.1"/>
    </source>
</evidence>
<reference evidence="9 10" key="1">
    <citation type="submission" date="2024-09" db="EMBL/GenBank/DDBJ databases">
        <authorList>
            <person name="Sun Q."/>
            <person name="Mori K."/>
        </authorList>
    </citation>
    <scope>NUCLEOTIDE SEQUENCE [LARGE SCALE GENOMIC DNA]</scope>
    <source>
        <strain evidence="9 10">CCM 7792</strain>
    </source>
</reference>
<feature type="domain" description="Histidine kinase" evidence="7">
    <location>
        <begin position="544"/>
        <end position="764"/>
    </location>
</feature>
<dbReference type="InterPro" id="IPR036890">
    <property type="entry name" value="HATPase_C_sf"/>
</dbReference>
<dbReference type="CDD" id="cd00082">
    <property type="entry name" value="HisKA"/>
    <property type="match status" value="1"/>
</dbReference>
<dbReference type="PROSITE" id="PS50109">
    <property type="entry name" value="HIS_KIN"/>
    <property type="match status" value="1"/>
</dbReference>
<dbReference type="Pfam" id="PF00072">
    <property type="entry name" value="Response_reg"/>
    <property type="match status" value="1"/>
</dbReference>
<dbReference type="InterPro" id="IPR003018">
    <property type="entry name" value="GAF"/>
</dbReference>
<dbReference type="PROSITE" id="PS50110">
    <property type="entry name" value="RESPONSE_REGULATORY"/>
    <property type="match status" value="1"/>
</dbReference>
<organism evidence="9 10">
    <name type="scientific">Massilia consociata</name>
    <dbReference type="NCBI Taxonomy" id="760117"/>
    <lineage>
        <taxon>Bacteria</taxon>
        <taxon>Pseudomonadati</taxon>
        <taxon>Pseudomonadota</taxon>
        <taxon>Betaproteobacteria</taxon>
        <taxon>Burkholderiales</taxon>
        <taxon>Oxalobacteraceae</taxon>
        <taxon>Telluria group</taxon>
        <taxon>Massilia</taxon>
    </lineage>
</organism>
<proteinExistence type="predicted"/>
<dbReference type="Gene3D" id="3.30.450.40">
    <property type="match status" value="2"/>
</dbReference>
<dbReference type="EMBL" id="JBHLWP010000003">
    <property type="protein sequence ID" value="MFC0250652.1"/>
    <property type="molecule type" value="Genomic_DNA"/>
</dbReference>
<dbReference type="PANTHER" id="PTHR43547">
    <property type="entry name" value="TWO-COMPONENT HISTIDINE KINASE"/>
    <property type="match status" value="1"/>
</dbReference>
<evidence type="ECO:0000256" key="2">
    <source>
        <dbReference type="ARBA" id="ARBA00012438"/>
    </source>
</evidence>
<dbReference type="InterPro" id="IPR013656">
    <property type="entry name" value="PAS_4"/>
</dbReference>
<dbReference type="PANTHER" id="PTHR43547:SF2">
    <property type="entry name" value="HYBRID SIGNAL TRANSDUCTION HISTIDINE KINASE C"/>
    <property type="match status" value="1"/>
</dbReference>
<dbReference type="RefSeq" id="WP_379677416.1">
    <property type="nucleotide sequence ID" value="NZ_JBHLWP010000003.1"/>
</dbReference>
<dbReference type="Gene3D" id="3.30.565.10">
    <property type="entry name" value="Histidine kinase-like ATPase, C-terminal domain"/>
    <property type="match status" value="1"/>
</dbReference>
<dbReference type="SUPFAM" id="SSF55785">
    <property type="entry name" value="PYP-like sensor domain (PAS domain)"/>
    <property type="match status" value="1"/>
</dbReference>
<dbReference type="Pfam" id="PF02518">
    <property type="entry name" value="HATPase_c"/>
    <property type="match status" value="1"/>
</dbReference>
<evidence type="ECO:0000256" key="5">
    <source>
        <dbReference type="ARBA" id="ARBA00022777"/>
    </source>
</evidence>
<dbReference type="InterPro" id="IPR011006">
    <property type="entry name" value="CheY-like_superfamily"/>
</dbReference>
<dbReference type="InterPro" id="IPR036097">
    <property type="entry name" value="HisK_dim/P_sf"/>
</dbReference>
<keyword evidence="5" id="KW-0418">Kinase</keyword>
<dbReference type="InterPro" id="IPR001789">
    <property type="entry name" value="Sig_transdc_resp-reg_receiver"/>
</dbReference>
<dbReference type="Gene3D" id="1.10.287.130">
    <property type="match status" value="1"/>
</dbReference>
<dbReference type="InterPro" id="IPR003661">
    <property type="entry name" value="HisK_dim/P_dom"/>
</dbReference>
<evidence type="ECO:0000313" key="10">
    <source>
        <dbReference type="Proteomes" id="UP001589773"/>
    </source>
</evidence>
<feature type="modified residue" description="4-aspartylphosphate" evidence="6">
    <location>
        <position position="839"/>
    </location>
</feature>
<evidence type="ECO:0000259" key="7">
    <source>
        <dbReference type="PROSITE" id="PS50109"/>
    </source>
</evidence>
<dbReference type="EC" id="2.7.13.3" evidence="2"/>
<evidence type="ECO:0000259" key="8">
    <source>
        <dbReference type="PROSITE" id="PS50110"/>
    </source>
</evidence>
<sequence>MSIESSLPPVPDGGVTLPCLAQPDHNRDRPWPVFPSVKPDNWPEGMQAIADLIVASHFPMFIAWGPELRLFYNDAYAELLGDKHPAAMGQPYPLVRPELWPQLQPYVLDAMAGQSAHFENMQMHIQRNGRLERRYFSASVTPVHHNGDVIGIYFVLSDTTSRVLAEHRHAFHLKLSDTLRGLADAVHIMEAASCLTGEFLNVGRVGYGEVDLGERTISVDRDWTDGSIASLAGESRPLDSFGPAIIEQLRRGRTLRLDDIAVDERTAPYAAGYASIGARAMVIVPLIVEGRMAAIFYLHEQQPRHWTDQEVALAEDVARHTREVVRRARVEESLRDEKRVLEMVYRTGQALASTLDLETLLQAITDAGTELAGARFGAFFYSGQDEHGERLQLYTLSGVPREAMDGLGKPRATEILRPTFNGEATVRSSDITRDPRYASLGEGGGMPPGHLEVRSYLAVPVISRSGEVLGGLIFGHPDAGVFTERTERIIAGVAAQAAIAMDNARLYEVAQKSARERDALLQSERAARVQAERLSHTKDEFLAMLAHELRNPLAPISSSASLLSMQFKDEPRIRQTSTIISRQVRHMSRLIDDLLDVSRVTRGLVKLKLGVVDFRDIVTGALDQARPLIAEKGHDVQVDLPPEPVYVRGDQTRLVQSVANILNNAAKYTQKGGRIALALDPGQGGGSTTLCVRDNGSGMPPELVPSVFDLFTQGARTLARSQGGLGLGLTLVKRLVELHEGEVSAHSDGVGLGSSFTVKLPRAAAGAGVDGHPGSPALDVHAAVLERPLSLVLVDDNADAADSLSTLLTVQGYRTAVEYDARSALRRARAERPDAMLVDIGLPDIDGYQLAQQLRAMPETSNTVLVAITGYGQPKDRERAIEAGFAHHLVKPVDMTALVRILESVGAAAARAGQPA</sequence>
<gene>
    <name evidence="9" type="ORF">ACFFJK_02015</name>
</gene>
<evidence type="ECO:0000256" key="6">
    <source>
        <dbReference type="PROSITE-ProRule" id="PRU00169"/>
    </source>
</evidence>
<dbReference type="SUPFAM" id="SSF55781">
    <property type="entry name" value="GAF domain-like"/>
    <property type="match status" value="2"/>
</dbReference>
<dbReference type="SUPFAM" id="SSF47384">
    <property type="entry name" value="Homodimeric domain of signal transducing histidine kinase"/>
    <property type="match status" value="1"/>
</dbReference>
<dbReference type="Pfam" id="PF08448">
    <property type="entry name" value="PAS_4"/>
    <property type="match status" value="1"/>
</dbReference>
<keyword evidence="3 6" id="KW-0597">Phosphoprotein</keyword>
<dbReference type="PRINTS" id="PR00344">
    <property type="entry name" value="BCTRLSENSOR"/>
</dbReference>
<dbReference type="Pfam" id="PF01590">
    <property type="entry name" value="GAF"/>
    <property type="match status" value="1"/>
</dbReference>
<dbReference type="SMART" id="SM00448">
    <property type="entry name" value="REC"/>
    <property type="match status" value="1"/>
</dbReference>
<dbReference type="SUPFAM" id="SSF55874">
    <property type="entry name" value="ATPase domain of HSP90 chaperone/DNA topoisomerase II/histidine kinase"/>
    <property type="match status" value="1"/>
</dbReference>
<evidence type="ECO:0000256" key="4">
    <source>
        <dbReference type="ARBA" id="ARBA00022679"/>
    </source>
</evidence>
<dbReference type="SMART" id="SM00388">
    <property type="entry name" value="HisKA"/>
    <property type="match status" value="1"/>
</dbReference>
<dbReference type="InterPro" id="IPR003594">
    <property type="entry name" value="HATPase_dom"/>
</dbReference>
<dbReference type="InterPro" id="IPR005467">
    <property type="entry name" value="His_kinase_dom"/>
</dbReference>
<name>A0ABV6FBA4_9BURK</name>
<dbReference type="SUPFAM" id="SSF52172">
    <property type="entry name" value="CheY-like"/>
    <property type="match status" value="1"/>
</dbReference>